<keyword evidence="3" id="KW-0472">Membrane</keyword>
<gene>
    <name evidence="4" type="ORF">GAYE_HPESCF16G0158</name>
</gene>
<keyword evidence="5" id="KW-1185">Reference proteome</keyword>
<accession>A0AAV9I666</accession>
<name>A0AAV9I666_9RHOD</name>
<comment type="similarity">
    <text evidence="1">Belongs to the ycf20 family.</text>
</comment>
<keyword evidence="3" id="KW-0812">Transmembrane</keyword>
<evidence type="ECO:0000256" key="3">
    <source>
        <dbReference type="SAM" id="Phobius"/>
    </source>
</evidence>
<comment type="caution">
    <text evidence="4">The sequence shown here is derived from an EMBL/GenBank/DDBJ whole genome shotgun (WGS) entry which is preliminary data.</text>
</comment>
<proteinExistence type="inferred from homology"/>
<reference evidence="4 5" key="1">
    <citation type="submission" date="2022-07" db="EMBL/GenBank/DDBJ databases">
        <title>Genome-wide signatures of adaptation to extreme environments.</title>
        <authorList>
            <person name="Cho C.H."/>
            <person name="Yoon H.S."/>
        </authorList>
    </citation>
    <scope>NUCLEOTIDE SEQUENCE [LARGE SCALE GENOMIC DNA]</scope>
    <source>
        <strain evidence="4 5">108.79 E11</strain>
    </source>
</reference>
<dbReference type="AlphaFoldDB" id="A0AAV9I666"/>
<protein>
    <recommendedName>
        <fullName evidence="2">Uncharacterized protein ycf20</fullName>
    </recommendedName>
</protein>
<dbReference type="PANTHER" id="PTHR33787">
    <property type="match status" value="1"/>
</dbReference>
<feature type="transmembrane region" description="Helical" evidence="3">
    <location>
        <begin position="127"/>
        <end position="151"/>
    </location>
</feature>
<dbReference type="PANTHER" id="PTHR33787:SF5">
    <property type="entry name" value="YCF20-LIKE PROTEIN"/>
    <property type="match status" value="1"/>
</dbReference>
<dbReference type="Pfam" id="PF04483">
    <property type="entry name" value="DUF565"/>
    <property type="match status" value="1"/>
</dbReference>
<evidence type="ECO:0000256" key="1">
    <source>
        <dbReference type="ARBA" id="ARBA00009846"/>
    </source>
</evidence>
<keyword evidence="3" id="KW-1133">Transmembrane helix</keyword>
<dbReference type="InterPro" id="IPR007572">
    <property type="entry name" value="Uncharacterised_Ycf20"/>
</dbReference>
<evidence type="ECO:0000256" key="2">
    <source>
        <dbReference type="ARBA" id="ARBA00021534"/>
    </source>
</evidence>
<dbReference type="EMBL" id="JANCYU010000003">
    <property type="protein sequence ID" value="KAK4522278.1"/>
    <property type="molecule type" value="Genomic_DNA"/>
</dbReference>
<organism evidence="4 5">
    <name type="scientific">Galdieria yellowstonensis</name>
    <dbReference type="NCBI Taxonomy" id="3028027"/>
    <lineage>
        <taxon>Eukaryota</taxon>
        <taxon>Rhodophyta</taxon>
        <taxon>Bangiophyceae</taxon>
        <taxon>Galdieriales</taxon>
        <taxon>Galdieriaceae</taxon>
        <taxon>Galdieria</taxon>
    </lineage>
</organism>
<evidence type="ECO:0000313" key="4">
    <source>
        <dbReference type="EMBL" id="KAK4522278.1"/>
    </source>
</evidence>
<dbReference type="Proteomes" id="UP001300502">
    <property type="component" value="Unassembled WGS sequence"/>
</dbReference>
<sequence>MRVFPGFVAVPYAIRFITPRGFSSKECAQWNMKLKPKILRLRRNMFSCIIAMNLSGDEKEPEISNVRLFFLRLLVGLLSSSTRVDQDLKEAFEKEFGGDTNFSLNRYVCWRLGYQLDLLGNSPRKQLLYGLMAMLFGFTCASSLTLIFGALTFLDPMIAGLAAVCTELYTRYYYQEKSPSFSLRLVNAFKIGVMTGLILDAFKISS</sequence>
<evidence type="ECO:0000313" key="5">
    <source>
        <dbReference type="Proteomes" id="UP001300502"/>
    </source>
</evidence>